<dbReference type="PROSITE" id="PS51065">
    <property type="entry name" value="NHR"/>
    <property type="match status" value="1"/>
</dbReference>
<feature type="domain" description="NHR" evidence="1">
    <location>
        <begin position="1"/>
        <end position="109"/>
    </location>
</feature>
<dbReference type="PANTHER" id="PTHR12429:SF14">
    <property type="entry name" value="NEURALIZED-LIKE PROTEIN 4"/>
    <property type="match status" value="1"/>
</dbReference>
<dbReference type="Pfam" id="PF07177">
    <property type="entry name" value="Neuralized"/>
    <property type="match status" value="1"/>
</dbReference>
<dbReference type="EMBL" id="NEVH01000611">
    <property type="protein sequence ID" value="PNF43296.1"/>
    <property type="molecule type" value="Genomic_DNA"/>
</dbReference>
<gene>
    <name evidence="2" type="ORF">B7P43_G14474</name>
</gene>
<dbReference type="Gene3D" id="2.60.120.920">
    <property type="match status" value="1"/>
</dbReference>
<proteinExistence type="predicted"/>
<keyword evidence="3" id="KW-1185">Reference proteome</keyword>
<evidence type="ECO:0000259" key="1">
    <source>
        <dbReference type="PROSITE" id="PS51065"/>
    </source>
</evidence>
<dbReference type="GO" id="GO:0061630">
    <property type="term" value="F:ubiquitin protein ligase activity"/>
    <property type="evidence" value="ECO:0007669"/>
    <property type="project" value="TreeGrafter"/>
</dbReference>
<name>A0A2J7RR33_9NEOP</name>
<dbReference type="OrthoDB" id="49113at2759"/>
<dbReference type="InterPro" id="IPR006573">
    <property type="entry name" value="NHR_dom"/>
</dbReference>
<dbReference type="InterPro" id="IPR043136">
    <property type="entry name" value="B30.2/SPRY_sf"/>
</dbReference>
<organism evidence="2 3">
    <name type="scientific">Cryptotermes secundus</name>
    <dbReference type="NCBI Taxonomy" id="105785"/>
    <lineage>
        <taxon>Eukaryota</taxon>
        <taxon>Metazoa</taxon>
        <taxon>Ecdysozoa</taxon>
        <taxon>Arthropoda</taxon>
        <taxon>Hexapoda</taxon>
        <taxon>Insecta</taxon>
        <taxon>Pterygota</taxon>
        <taxon>Neoptera</taxon>
        <taxon>Polyneoptera</taxon>
        <taxon>Dictyoptera</taxon>
        <taxon>Blattodea</taxon>
        <taxon>Blattoidea</taxon>
        <taxon>Termitoidae</taxon>
        <taxon>Kalotermitidae</taxon>
        <taxon>Cryptotermitinae</taxon>
        <taxon>Cryptotermes</taxon>
    </lineage>
</organism>
<accession>A0A2J7RR33</accession>
<sequence>MSSLMCGVTCQSPEKMHFPLTALGFKKNSWIICSDSVFVNGVKVRGGYGLNLDSLQSCHLVGILVDSESRLHLYVNGVDQGVAACDLPAVCYAVVDIYGQCEEVTIVGSSVSSIQASSLLSTVESTSAMEETQDRIQLESESLSEKADLECDEKEKLSELLTSCVGGENHGTTEIMSSSSPVVASKSLNMPISSSAVSLPLSVVSNAMNIVPNVTANVGSDTNLTDSNVEAVSITNTPSTHILTPSAVSAQLMASGTTPTSPLSATPMVALKNCEYLNACVRFKNVLGLPDGFFSYIDSGVGGGICYCECCQKLRSGGVMHQKGEPVPSGWCRFALRRPPGTPDPDSAADKWHVAFSGAPLADIRTVLDHGQLLLPGELGLERSASWRDKSKEDDSDGSQLLFSPSLKYAASPPFTNKYEYVDPKTKHRYEARAAFQLLVQPGSYKIGPPSVAGVGKPVDPHLDHDTVEWVTKERGATILCALLVKLDGL</sequence>
<evidence type="ECO:0000313" key="3">
    <source>
        <dbReference type="Proteomes" id="UP000235965"/>
    </source>
</evidence>
<protein>
    <recommendedName>
        <fullName evidence="1">NHR domain-containing protein</fullName>
    </recommendedName>
</protein>
<dbReference type="PANTHER" id="PTHR12429">
    <property type="entry name" value="NEURALIZED"/>
    <property type="match status" value="1"/>
</dbReference>
<dbReference type="STRING" id="105785.A0A2J7RR33"/>
<dbReference type="CDD" id="cd12887">
    <property type="entry name" value="SPRY_NHR_like"/>
    <property type="match status" value="1"/>
</dbReference>
<dbReference type="InParanoid" id="A0A2J7RR33"/>
<evidence type="ECO:0000313" key="2">
    <source>
        <dbReference type="EMBL" id="PNF43296.1"/>
    </source>
</evidence>
<dbReference type="Proteomes" id="UP000235965">
    <property type="component" value="Unassembled WGS sequence"/>
</dbReference>
<reference evidence="2 3" key="1">
    <citation type="submission" date="2017-12" db="EMBL/GenBank/DDBJ databases">
        <title>Hemimetabolous genomes reveal molecular basis of termite eusociality.</title>
        <authorList>
            <person name="Harrison M.C."/>
            <person name="Jongepier E."/>
            <person name="Robertson H.M."/>
            <person name="Arning N."/>
            <person name="Bitard-Feildel T."/>
            <person name="Chao H."/>
            <person name="Childers C.P."/>
            <person name="Dinh H."/>
            <person name="Doddapaneni H."/>
            <person name="Dugan S."/>
            <person name="Gowin J."/>
            <person name="Greiner C."/>
            <person name="Han Y."/>
            <person name="Hu H."/>
            <person name="Hughes D.S.T."/>
            <person name="Huylmans A.-K."/>
            <person name="Kemena C."/>
            <person name="Kremer L.P.M."/>
            <person name="Lee S.L."/>
            <person name="Lopez-Ezquerra A."/>
            <person name="Mallet L."/>
            <person name="Monroy-Kuhn J.M."/>
            <person name="Moser A."/>
            <person name="Murali S.C."/>
            <person name="Muzny D.M."/>
            <person name="Otani S."/>
            <person name="Piulachs M.-D."/>
            <person name="Poelchau M."/>
            <person name="Qu J."/>
            <person name="Schaub F."/>
            <person name="Wada-Katsumata A."/>
            <person name="Worley K.C."/>
            <person name="Xie Q."/>
            <person name="Ylla G."/>
            <person name="Poulsen M."/>
            <person name="Gibbs R.A."/>
            <person name="Schal C."/>
            <person name="Richards S."/>
            <person name="Belles X."/>
            <person name="Korb J."/>
            <person name="Bornberg-Bauer E."/>
        </authorList>
    </citation>
    <scope>NUCLEOTIDE SEQUENCE [LARGE SCALE GENOMIC DNA]</scope>
    <source>
        <tissue evidence="2">Whole body</tissue>
    </source>
</reference>
<dbReference type="InterPro" id="IPR037962">
    <property type="entry name" value="Neuralized"/>
</dbReference>
<dbReference type="AlphaFoldDB" id="A0A2J7RR33"/>
<comment type="caution">
    <text evidence="2">The sequence shown here is derived from an EMBL/GenBank/DDBJ whole genome shotgun (WGS) entry which is preliminary data.</text>
</comment>